<keyword evidence="2 4" id="KW-0449">Lipoprotein</keyword>
<reference evidence="4" key="1">
    <citation type="submission" date="2016-03" db="EMBL/GenBank/DDBJ databases">
        <authorList>
            <person name="Ploux O."/>
        </authorList>
    </citation>
    <scope>NUCLEOTIDE SEQUENCE</scope>
    <source>
        <strain evidence="4">UC10</strain>
    </source>
</reference>
<feature type="domain" description="Lipocalin/cytosolic fatty-acid binding" evidence="3">
    <location>
        <begin position="58"/>
        <end position="199"/>
    </location>
</feature>
<keyword evidence="2" id="KW-0446">Lipid-binding</keyword>
<accession>A0A1Y5QAB4</accession>
<gene>
    <name evidence="4" type="ORF">STPYR_11954</name>
</gene>
<dbReference type="Pfam" id="PF08212">
    <property type="entry name" value="Lipocalin_2"/>
    <property type="match status" value="1"/>
</dbReference>
<dbReference type="GO" id="GO:0008289">
    <property type="term" value="F:lipid binding"/>
    <property type="evidence" value="ECO:0007669"/>
    <property type="project" value="UniProtKB-UniRule"/>
</dbReference>
<dbReference type="GO" id="GO:0009279">
    <property type="term" value="C:cell outer membrane"/>
    <property type="evidence" value="ECO:0007669"/>
    <property type="project" value="UniProtKB-SubCell"/>
</dbReference>
<evidence type="ECO:0000259" key="3">
    <source>
        <dbReference type="Pfam" id="PF08212"/>
    </source>
</evidence>
<keyword evidence="2" id="KW-0998">Cell outer membrane</keyword>
<dbReference type="PANTHER" id="PTHR10612:SF34">
    <property type="entry name" value="APOLIPOPROTEIN D"/>
    <property type="match status" value="1"/>
</dbReference>
<dbReference type="SUPFAM" id="SSF50814">
    <property type="entry name" value="Lipocalins"/>
    <property type="match status" value="1"/>
</dbReference>
<name>A0A1Y5QAB4_9GAMM</name>
<evidence type="ECO:0000256" key="2">
    <source>
        <dbReference type="PIRNR" id="PIRNR036893"/>
    </source>
</evidence>
<evidence type="ECO:0000256" key="1">
    <source>
        <dbReference type="ARBA" id="ARBA00006889"/>
    </source>
</evidence>
<dbReference type="InterPro" id="IPR022271">
    <property type="entry name" value="Lipocalin_ApoD"/>
</dbReference>
<protein>
    <recommendedName>
        <fullName evidence="2">Outer membrane lipoprotein Blc</fullName>
    </recommendedName>
</protein>
<dbReference type="InterPro" id="IPR047202">
    <property type="entry name" value="Lipocalin_Blc-like_dom"/>
</dbReference>
<dbReference type="PROSITE" id="PS00213">
    <property type="entry name" value="LIPOCALIN"/>
    <property type="match status" value="1"/>
</dbReference>
<dbReference type="CDD" id="cd19438">
    <property type="entry name" value="lipocalin_Blc-like"/>
    <property type="match status" value="1"/>
</dbReference>
<dbReference type="PANTHER" id="PTHR10612">
    <property type="entry name" value="APOLIPOPROTEIN D"/>
    <property type="match status" value="1"/>
</dbReference>
<comment type="similarity">
    <text evidence="1 2">Belongs to the calycin superfamily. Lipocalin family.</text>
</comment>
<dbReference type="Gene3D" id="2.40.128.20">
    <property type="match status" value="1"/>
</dbReference>
<dbReference type="InterPro" id="IPR012674">
    <property type="entry name" value="Calycin"/>
</dbReference>
<keyword evidence="2" id="KW-0732">Signal</keyword>
<dbReference type="InterPro" id="IPR022272">
    <property type="entry name" value="Lipocalin_CS"/>
</dbReference>
<feature type="signal peptide" evidence="2">
    <location>
        <begin position="1"/>
        <end position="37"/>
    </location>
</feature>
<dbReference type="InterPro" id="IPR000566">
    <property type="entry name" value="Lipocln_cytosolic_FA-bd_dom"/>
</dbReference>
<comment type="function">
    <text evidence="2">Involved in the storage or transport of lipids necessary for membrane maintenance under stressful conditions. Displays a binding preference for lysophospholipids.</text>
</comment>
<feature type="chain" id="PRO_5013437221" description="Outer membrane lipoprotein Blc" evidence="2">
    <location>
        <begin position="38"/>
        <end position="215"/>
    </location>
</feature>
<dbReference type="AlphaFoldDB" id="A0A1Y5QAB4"/>
<comment type="subunit">
    <text evidence="2">Homodimer.</text>
</comment>
<dbReference type="PIRSF" id="PIRSF036893">
    <property type="entry name" value="Lipocalin_ApoD"/>
    <property type="match status" value="1"/>
</dbReference>
<keyword evidence="2" id="KW-0472">Membrane</keyword>
<dbReference type="GO" id="GO:0006950">
    <property type="term" value="P:response to stress"/>
    <property type="evidence" value="ECO:0007669"/>
    <property type="project" value="UniProtKB-ARBA"/>
</dbReference>
<dbReference type="EMBL" id="FLTS01000001">
    <property type="protein sequence ID" value="SBV37024.1"/>
    <property type="molecule type" value="Genomic_DNA"/>
</dbReference>
<comment type="subcellular location">
    <subcellularLocation>
        <location evidence="2">Cell outer membrane</location>
    </subcellularLocation>
</comment>
<evidence type="ECO:0000313" key="4">
    <source>
        <dbReference type="EMBL" id="SBV37024.1"/>
    </source>
</evidence>
<organism evidence="4">
    <name type="scientific">uncultured Stenotrophomonas sp</name>
    <dbReference type="NCBI Taxonomy" id="165438"/>
    <lineage>
        <taxon>Bacteria</taxon>
        <taxon>Pseudomonadati</taxon>
        <taxon>Pseudomonadota</taxon>
        <taxon>Gammaproteobacteria</taxon>
        <taxon>Lysobacterales</taxon>
        <taxon>Lysobacteraceae</taxon>
        <taxon>Stenotrophomonas</taxon>
        <taxon>environmental samples</taxon>
    </lineage>
</organism>
<sequence length="215" mass="24309">MLTPTTATALHSAMQSITAFLPALLLSLTLPLAPAHAQEALPATPQAPAQEGIADGAIDLQRFMGRWYVIGRVPNFVERGHVASTNTYSLRGEDKVAIRYQYREGFGEPEEELQLRASVDGDSGNRRWRTWFYRIVPTRSRILEVAPDYSWALIGYPGREMAWIFAREPDMDATLYRQLALRLRDRYEVNTDKLKRVPQHPGQVGKLGFEVPGRN</sequence>
<proteinExistence type="inferred from homology"/>